<dbReference type="InterPro" id="IPR036737">
    <property type="entry name" value="OmpA-like_sf"/>
</dbReference>
<gene>
    <name evidence="7" type="ORF">J2739_004558</name>
</gene>
<evidence type="ECO:0000313" key="8">
    <source>
        <dbReference type="Proteomes" id="UP001184230"/>
    </source>
</evidence>
<dbReference type="PROSITE" id="PS51123">
    <property type="entry name" value="OMPA_2"/>
    <property type="match status" value="1"/>
</dbReference>
<dbReference type="InterPro" id="IPR006664">
    <property type="entry name" value="OMP_bac"/>
</dbReference>
<dbReference type="Pfam" id="PF00691">
    <property type="entry name" value="OmpA"/>
    <property type="match status" value="1"/>
</dbReference>
<feature type="domain" description="OmpA-like" evidence="6">
    <location>
        <begin position="90"/>
        <end position="204"/>
    </location>
</feature>
<evidence type="ECO:0000256" key="1">
    <source>
        <dbReference type="ARBA" id="ARBA00004442"/>
    </source>
</evidence>
<dbReference type="SUPFAM" id="SSF103088">
    <property type="entry name" value="OmpA-like"/>
    <property type="match status" value="1"/>
</dbReference>
<sequence length="204" mass="22029">MMEQRPRFVLLAATLSAALLAGCATPPGTRVVLLPPADGAPSAVVVRANNDDERTLSMPYERATAKARGAPVVDRADPDRLRADNPALFELLPPPVLRYTVYFDAAGSVLTASSQMALSESLKTALARSGGEIVVTGHTDTIGSAARNDELSRRRAEQVRQLLLARGFPAHRIEVVGRGERDLAIPTSDEVEEPRNRRVTIEVR</sequence>
<evidence type="ECO:0000256" key="5">
    <source>
        <dbReference type="SAM" id="SignalP"/>
    </source>
</evidence>
<evidence type="ECO:0000256" key="2">
    <source>
        <dbReference type="ARBA" id="ARBA00023136"/>
    </source>
</evidence>
<accession>A0ABU1NJX3</accession>
<keyword evidence="2 4" id="KW-0472">Membrane</keyword>
<dbReference type="InterPro" id="IPR006665">
    <property type="entry name" value="OmpA-like"/>
</dbReference>
<feature type="chain" id="PRO_5046039130" evidence="5">
    <location>
        <begin position="22"/>
        <end position="204"/>
    </location>
</feature>
<dbReference type="PRINTS" id="PR01021">
    <property type="entry name" value="OMPADOMAIN"/>
</dbReference>
<dbReference type="CDD" id="cd07185">
    <property type="entry name" value="OmpA_C-like"/>
    <property type="match status" value="1"/>
</dbReference>
<dbReference type="PANTHER" id="PTHR30329:SF21">
    <property type="entry name" value="LIPOPROTEIN YIAD-RELATED"/>
    <property type="match status" value="1"/>
</dbReference>
<name>A0ABU1NJX3_9BURK</name>
<keyword evidence="8" id="KW-1185">Reference proteome</keyword>
<feature type="signal peptide" evidence="5">
    <location>
        <begin position="1"/>
        <end position="21"/>
    </location>
</feature>
<evidence type="ECO:0000256" key="4">
    <source>
        <dbReference type="PROSITE-ProRule" id="PRU00473"/>
    </source>
</evidence>
<comment type="caution">
    <text evidence="7">The sequence shown here is derived from an EMBL/GenBank/DDBJ whole genome shotgun (WGS) entry which is preliminary data.</text>
</comment>
<evidence type="ECO:0000259" key="6">
    <source>
        <dbReference type="PROSITE" id="PS51123"/>
    </source>
</evidence>
<organism evidence="7 8">
    <name type="scientific">Variovorax soli</name>
    <dbReference type="NCBI Taxonomy" id="376815"/>
    <lineage>
        <taxon>Bacteria</taxon>
        <taxon>Pseudomonadati</taxon>
        <taxon>Pseudomonadota</taxon>
        <taxon>Betaproteobacteria</taxon>
        <taxon>Burkholderiales</taxon>
        <taxon>Comamonadaceae</taxon>
        <taxon>Variovorax</taxon>
    </lineage>
</organism>
<reference evidence="7 8" key="1">
    <citation type="submission" date="2023-07" db="EMBL/GenBank/DDBJ databases">
        <title>Sorghum-associated microbial communities from plants grown in Nebraska, USA.</title>
        <authorList>
            <person name="Schachtman D."/>
        </authorList>
    </citation>
    <scope>NUCLEOTIDE SEQUENCE [LARGE SCALE GENOMIC DNA]</scope>
    <source>
        <strain evidence="7 8">DS1781</strain>
    </source>
</reference>
<proteinExistence type="predicted"/>
<dbReference type="EMBL" id="JAVDRF010000012">
    <property type="protein sequence ID" value="MDR6538765.1"/>
    <property type="molecule type" value="Genomic_DNA"/>
</dbReference>
<comment type="subcellular location">
    <subcellularLocation>
        <location evidence="1">Cell outer membrane</location>
    </subcellularLocation>
</comment>
<dbReference type="PANTHER" id="PTHR30329">
    <property type="entry name" value="STATOR ELEMENT OF FLAGELLAR MOTOR COMPLEX"/>
    <property type="match status" value="1"/>
</dbReference>
<dbReference type="Proteomes" id="UP001184230">
    <property type="component" value="Unassembled WGS sequence"/>
</dbReference>
<dbReference type="InterPro" id="IPR050330">
    <property type="entry name" value="Bact_OuterMem_StrucFunc"/>
</dbReference>
<keyword evidence="3" id="KW-0998">Cell outer membrane</keyword>
<protein>
    <submittedName>
        <fullName evidence="7">Outer membrane protein OmpA-like peptidoglycan-associated protein</fullName>
    </submittedName>
</protein>
<evidence type="ECO:0000313" key="7">
    <source>
        <dbReference type="EMBL" id="MDR6538765.1"/>
    </source>
</evidence>
<evidence type="ECO:0000256" key="3">
    <source>
        <dbReference type="ARBA" id="ARBA00023237"/>
    </source>
</evidence>
<dbReference type="Gene3D" id="3.30.1330.60">
    <property type="entry name" value="OmpA-like domain"/>
    <property type="match status" value="1"/>
</dbReference>
<dbReference type="PROSITE" id="PS51257">
    <property type="entry name" value="PROKAR_LIPOPROTEIN"/>
    <property type="match status" value="1"/>
</dbReference>
<keyword evidence="5" id="KW-0732">Signal</keyword>
<dbReference type="RefSeq" id="WP_309905873.1">
    <property type="nucleotide sequence ID" value="NZ_JAVDRF010000012.1"/>
</dbReference>